<feature type="domain" description="SH3b" evidence="1">
    <location>
        <begin position="65"/>
        <end position="128"/>
    </location>
</feature>
<dbReference type="SUPFAM" id="SSF53187">
    <property type="entry name" value="Zn-dependent exopeptidases"/>
    <property type="match status" value="1"/>
</dbReference>
<dbReference type="PANTHER" id="PTHR34408">
    <property type="entry name" value="FAMILY PROTEIN, PUTATIVE-RELATED"/>
    <property type="match status" value="1"/>
</dbReference>
<reference evidence="2" key="1">
    <citation type="submission" date="2020-07" db="EMBL/GenBank/DDBJ databases">
        <title>Genomic analysis of a strain of Sedimentibacter Hydroxybenzoicus DSM7310.</title>
        <authorList>
            <person name="Ma S."/>
        </authorList>
    </citation>
    <scope>NUCLEOTIDE SEQUENCE</scope>
    <source>
        <strain evidence="2">DSM 7310</strain>
    </source>
</reference>
<dbReference type="Pfam" id="PF08239">
    <property type="entry name" value="SH3_3"/>
    <property type="match status" value="1"/>
</dbReference>
<dbReference type="EMBL" id="JACBNQ010000005">
    <property type="protein sequence ID" value="NYB73977.1"/>
    <property type="molecule type" value="Genomic_DNA"/>
</dbReference>
<dbReference type="PROSITE" id="PS51781">
    <property type="entry name" value="SH3B"/>
    <property type="match status" value="1"/>
</dbReference>
<dbReference type="Proteomes" id="UP000611629">
    <property type="component" value="Unassembled WGS sequence"/>
</dbReference>
<dbReference type="PANTHER" id="PTHR34408:SF1">
    <property type="entry name" value="GLYCOSYL HYDROLASE FAMILY 19 DOMAIN-CONTAINING PROTEIN HI_1415"/>
    <property type="match status" value="1"/>
</dbReference>
<dbReference type="AlphaFoldDB" id="A0A974BIZ1"/>
<dbReference type="Gene3D" id="3.40.630.40">
    <property type="entry name" value="Zn-dependent exopeptidases"/>
    <property type="match status" value="1"/>
</dbReference>
<name>A0A974BIZ1_SEDHY</name>
<dbReference type="SMART" id="SM00287">
    <property type="entry name" value="SH3b"/>
    <property type="match status" value="1"/>
</dbReference>
<proteinExistence type="predicted"/>
<accession>A0A974BIZ1</accession>
<evidence type="ECO:0000259" key="1">
    <source>
        <dbReference type="PROSITE" id="PS51781"/>
    </source>
</evidence>
<evidence type="ECO:0000313" key="2">
    <source>
        <dbReference type="EMBL" id="NYB73977.1"/>
    </source>
</evidence>
<dbReference type="Gene3D" id="2.30.30.40">
    <property type="entry name" value="SH3 Domains"/>
    <property type="match status" value="1"/>
</dbReference>
<dbReference type="InterPro" id="IPR003646">
    <property type="entry name" value="SH3-like_bac-type"/>
</dbReference>
<organism evidence="2 3">
    <name type="scientific">Sedimentibacter hydroxybenzoicus DSM 7310</name>
    <dbReference type="NCBI Taxonomy" id="1123245"/>
    <lineage>
        <taxon>Bacteria</taxon>
        <taxon>Bacillati</taxon>
        <taxon>Bacillota</taxon>
        <taxon>Tissierellia</taxon>
        <taxon>Sedimentibacter</taxon>
    </lineage>
</organism>
<comment type="caution">
    <text evidence="2">The sequence shown here is derived from an EMBL/GenBank/DDBJ whole genome shotgun (WGS) entry which is preliminary data.</text>
</comment>
<dbReference type="InterPro" id="IPR052354">
    <property type="entry name" value="Cell_Wall_Dynamics_Protein"/>
</dbReference>
<keyword evidence="3" id="KW-1185">Reference proteome</keyword>
<protein>
    <submittedName>
        <fullName evidence="2">SH3 domain-containing protein</fullName>
    </submittedName>
</protein>
<evidence type="ECO:0000313" key="3">
    <source>
        <dbReference type="Proteomes" id="UP000611629"/>
    </source>
</evidence>
<gene>
    <name evidence="2" type="ORF">HZF24_07460</name>
</gene>
<sequence length="128" mass="14176">MPTTTLGEVSRTRAPSVLVEVAFHDNWEDANWIVNNKELIALAFANSLAQYFGIPVTNASTQNGRTMGRVTLNSGYLNIRNGPTLSNPVIGMAPNGANVEIIRRVGDWYQISYNNINGYVFGQYIRII</sequence>
<dbReference type="RefSeq" id="WP_179237666.1">
    <property type="nucleotide sequence ID" value="NZ_JACBNQ010000005.1"/>
</dbReference>